<dbReference type="AlphaFoldDB" id="A0A2V1P333"/>
<dbReference type="GO" id="GO:0035438">
    <property type="term" value="F:cyclic-di-GMP binding"/>
    <property type="evidence" value="ECO:0007669"/>
    <property type="project" value="InterPro"/>
</dbReference>
<feature type="domain" description="PilZ" evidence="1">
    <location>
        <begin position="6"/>
        <end position="88"/>
    </location>
</feature>
<reference evidence="3" key="1">
    <citation type="submission" date="2018-05" db="EMBL/GenBank/DDBJ databases">
        <authorList>
            <person name="Du Z."/>
            <person name="Wang X."/>
        </authorList>
    </citation>
    <scope>NUCLEOTIDE SEQUENCE [LARGE SCALE GENOMIC DNA]</scope>
    <source>
        <strain evidence="3">WDS4C29</strain>
    </source>
</reference>
<organism evidence="2 3">
    <name type="scientific">Salibaculum griseiflavum</name>
    <dbReference type="NCBI Taxonomy" id="1914409"/>
    <lineage>
        <taxon>Bacteria</taxon>
        <taxon>Pseudomonadati</taxon>
        <taxon>Pseudomonadota</taxon>
        <taxon>Alphaproteobacteria</taxon>
        <taxon>Rhodobacterales</taxon>
        <taxon>Roseobacteraceae</taxon>
        <taxon>Salibaculum</taxon>
    </lineage>
</organism>
<dbReference type="SUPFAM" id="SSF141371">
    <property type="entry name" value="PilZ domain-like"/>
    <property type="match status" value="1"/>
</dbReference>
<dbReference type="Proteomes" id="UP000245293">
    <property type="component" value="Unassembled WGS sequence"/>
</dbReference>
<name>A0A2V1P333_9RHOB</name>
<protein>
    <recommendedName>
        <fullName evidence="1">PilZ domain-containing protein</fullName>
    </recommendedName>
</protein>
<accession>A0A2V1P333</accession>
<evidence type="ECO:0000313" key="2">
    <source>
        <dbReference type="EMBL" id="PWG15722.1"/>
    </source>
</evidence>
<gene>
    <name evidence="2" type="ORF">DFK10_15480</name>
</gene>
<dbReference type="EMBL" id="QETF01000025">
    <property type="protein sequence ID" value="PWG15722.1"/>
    <property type="molecule type" value="Genomic_DNA"/>
</dbReference>
<sequence>MKYRPPRMPSDLDVTVIASGARRRAVICNVSLSGVLLKGLTGLSPGDRIDLATPGLRLRASVVRANADGVAARFSTPLSNAGVVQLRRAAGLARPRGHVGGAPMYREL</sequence>
<dbReference type="Pfam" id="PF07238">
    <property type="entry name" value="PilZ"/>
    <property type="match status" value="1"/>
</dbReference>
<dbReference type="InterPro" id="IPR009875">
    <property type="entry name" value="PilZ_domain"/>
</dbReference>
<proteinExistence type="predicted"/>
<evidence type="ECO:0000259" key="1">
    <source>
        <dbReference type="Pfam" id="PF07238"/>
    </source>
</evidence>
<evidence type="ECO:0000313" key="3">
    <source>
        <dbReference type="Proteomes" id="UP000245293"/>
    </source>
</evidence>
<comment type="caution">
    <text evidence="2">The sequence shown here is derived from an EMBL/GenBank/DDBJ whole genome shotgun (WGS) entry which is preliminary data.</text>
</comment>
<keyword evidence="3" id="KW-1185">Reference proteome</keyword>
<dbReference type="OrthoDB" id="197113at2"/>